<organism evidence="2 3">
    <name type="scientific">Phtheirospermum japonicum</name>
    <dbReference type="NCBI Taxonomy" id="374723"/>
    <lineage>
        <taxon>Eukaryota</taxon>
        <taxon>Viridiplantae</taxon>
        <taxon>Streptophyta</taxon>
        <taxon>Embryophyta</taxon>
        <taxon>Tracheophyta</taxon>
        <taxon>Spermatophyta</taxon>
        <taxon>Magnoliopsida</taxon>
        <taxon>eudicotyledons</taxon>
        <taxon>Gunneridae</taxon>
        <taxon>Pentapetalae</taxon>
        <taxon>asterids</taxon>
        <taxon>lamiids</taxon>
        <taxon>Lamiales</taxon>
        <taxon>Orobanchaceae</taxon>
        <taxon>Orobanchaceae incertae sedis</taxon>
        <taxon>Phtheirospermum</taxon>
    </lineage>
</organism>
<dbReference type="EMBL" id="BMAC01000474">
    <property type="protein sequence ID" value="GFP97135.1"/>
    <property type="molecule type" value="Genomic_DNA"/>
</dbReference>
<feature type="region of interest" description="Disordered" evidence="1">
    <location>
        <begin position="1"/>
        <end position="35"/>
    </location>
</feature>
<comment type="caution">
    <text evidence="2">The sequence shown here is derived from an EMBL/GenBank/DDBJ whole genome shotgun (WGS) entry which is preliminary data.</text>
</comment>
<dbReference type="Proteomes" id="UP000653305">
    <property type="component" value="Unassembled WGS sequence"/>
</dbReference>
<protein>
    <submittedName>
        <fullName evidence="2">Isoflavone 2'-hydroxylase</fullName>
    </submittedName>
</protein>
<accession>A0A830CQ31</accession>
<keyword evidence="3" id="KW-1185">Reference proteome</keyword>
<feature type="region of interest" description="Disordered" evidence="1">
    <location>
        <begin position="66"/>
        <end position="88"/>
    </location>
</feature>
<evidence type="ECO:0000313" key="3">
    <source>
        <dbReference type="Proteomes" id="UP000653305"/>
    </source>
</evidence>
<sequence length="88" mass="9215">MVVAGGRKSSATKPIAGNPRHRPPPPPKTNRSIEPSTFSLRYTDRFSLSSSASARVAVVSSRICARNASPPRTTSSSPTARACSSTST</sequence>
<evidence type="ECO:0000256" key="1">
    <source>
        <dbReference type="SAM" id="MobiDB-lite"/>
    </source>
</evidence>
<dbReference type="AlphaFoldDB" id="A0A830CQ31"/>
<name>A0A830CQ31_9LAMI</name>
<gene>
    <name evidence="2" type="ORF">PHJA_001857600</name>
</gene>
<evidence type="ECO:0000313" key="2">
    <source>
        <dbReference type="EMBL" id="GFP97135.1"/>
    </source>
</evidence>
<reference evidence="2" key="1">
    <citation type="submission" date="2020-07" db="EMBL/GenBank/DDBJ databases">
        <title>Ethylene signaling mediates host invasion by parasitic plants.</title>
        <authorList>
            <person name="Yoshida S."/>
        </authorList>
    </citation>
    <scope>NUCLEOTIDE SEQUENCE</scope>
    <source>
        <strain evidence="2">Okayama</strain>
    </source>
</reference>
<proteinExistence type="predicted"/>